<comment type="caution">
    <text evidence="1">The sequence shown here is derived from an EMBL/GenBank/DDBJ whole genome shotgun (WGS) entry which is preliminary data.</text>
</comment>
<sequence>RYLSPPEAAWRIFCYPIIISDPLVLILPIHLPNANISQYTHSKNILLSVSLLDHYLLHAFDFCFTQLKYTEYYENDILYPFNSNNIYETNFIEQEHSNVQKNYTKMNYKKFYNIYQEVACEIGLFANESKSILIIKEAIDNFYTPAQLRFLFTQLVLDDFGLSEPYSWTQEVTAELQHYSNYEKYEQLAKQFYSTMNSEQTTFYKEVVNYILNKQENNSIPISKFLKFLNRKAGQGKTFLIIAICYKIQASKKIILICGTTALLALYMKYGLLLQEICKKDELFGEKPFIGLDDFRQVAPVIKGASITTPDYLTKLIYSGIPNHEIHLKVGAICSIMQNISIDKGL</sequence>
<proteinExistence type="predicted"/>
<organism evidence="1 2">
    <name type="scientific">Gigaspora margarita</name>
    <dbReference type="NCBI Taxonomy" id="4874"/>
    <lineage>
        <taxon>Eukaryota</taxon>
        <taxon>Fungi</taxon>
        <taxon>Fungi incertae sedis</taxon>
        <taxon>Mucoromycota</taxon>
        <taxon>Glomeromycotina</taxon>
        <taxon>Glomeromycetes</taxon>
        <taxon>Diversisporales</taxon>
        <taxon>Gigasporaceae</taxon>
        <taxon>Gigaspora</taxon>
    </lineage>
</organism>
<accession>A0ABN7WRP6</accession>
<dbReference type="EMBL" id="CAJVQB010057249">
    <property type="protein sequence ID" value="CAG8838083.1"/>
    <property type="molecule type" value="Genomic_DNA"/>
</dbReference>
<evidence type="ECO:0000313" key="1">
    <source>
        <dbReference type="EMBL" id="CAG8838083.1"/>
    </source>
</evidence>
<dbReference type="PANTHER" id="PTHR10492">
    <property type="match status" value="1"/>
</dbReference>
<name>A0ABN7WRP6_GIGMA</name>
<reference evidence="1 2" key="1">
    <citation type="submission" date="2021-06" db="EMBL/GenBank/DDBJ databases">
        <authorList>
            <person name="Kallberg Y."/>
            <person name="Tangrot J."/>
            <person name="Rosling A."/>
        </authorList>
    </citation>
    <scope>NUCLEOTIDE SEQUENCE [LARGE SCALE GENOMIC DNA]</scope>
    <source>
        <strain evidence="1 2">120-4 pot B 10/14</strain>
    </source>
</reference>
<dbReference type="Proteomes" id="UP000789901">
    <property type="component" value="Unassembled WGS sequence"/>
</dbReference>
<protein>
    <submittedName>
        <fullName evidence="1">19814_t:CDS:1</fullName>
    </submittedName>
</protein>
<keyword evidence="2" id="KW-1185">Reference proteome</keyword>
<gene>
    <name evidence="1" type="ORF">GMARGA_LOCUS33795</name>
</gene>
<feature type="non-terminal residue" evidence="1">
    <location>
        <position position="346"/>
    </location>
</feature>
<feature type="non-terminal residue" evidence="1">
    <location>
        <position position="1"/>
    </location>
</feature>
<dbReference type="PANTHER" id="PTHR10492:SF96">
    <property type="entry name" value="ATP-DEPENDENT DNA HELICASE"/>
    <property type="match status" value="1"/>
</dbReference>
<evidence type="ECO:0000313" key="2">
    <source>
        <dbReference type="Proteomes" id="UP000789901"/>
    </source>
</evidence>